<keyword evidence="2" id="KW-1185">Reference proteome</keyword>
<reference evidence="1 2" key="1">
    <citation type="journal article" date="2018" name="Front. Plant Sci.">
        <title>Red Clover (Trifolium pratense) and Zigzag Clover (T. medium) - A Picture of Genomic Similarities and Differences.</title>
        <authorList>
            <person name="Dluhosova J."/>
            <person name="Istvanek J."/>
            <person name="Nedelnik J."/>
            <person name="Repkova J."/>
        </authorList>
    </citation>
    <scope>NUCLEOTIDE SEQUENCE [LARGE SCALE GENOMIC DNA]</scope>
    <source>
        <strain evidence="2">cv. 10/8</strain>
        <tissue evidence="1">Leaf</tissue>
    </source>
</reference>
<protein>
    <submittedName>
        <fullName evidence="1">Uncharacterized protein</fullName>
    </submittedName>
</protein>
<comment type="caution">
    <text evidence="1">The sequence shown here is derived from an EMBL/GenBank/DDBJ whole genome shotgun (WGS) entry which is preliminary data.</text>
</comment>
<evidence type="ECO:0000313" key="2">
    <source>
        <dbReference type="Proteomes" id="UP000265520"/>
    </source>
</evidence>
<evidence type="ECO:0000313" key="1">
    <source>
        <dbReference type="EMBL" id="MCI38399.1"/>
    </source>
</evidence>
<organism evidence="1 2">
    <name type="scientific">Trifolium medium</name>
    <dbReference type="NCBI Taxonomy" id="97028"/>
    <lineage>
        <taxon>Eukaryota</taxon>
        <taxon>Viridiplantae</taxon>
        <taxon>Streptophyta</taxon>
        <taxon>Embryophyta</taxon>
        <taxon>Tracheophyta</taxon>
        <taxon>Spermatophyta</taxon>
        <taxon>Magnoliopsida</taxon>
        <taxon>eudicotyledons</taxon>
        <taxon>Gunneridae</taxon>
        <taxon>Pentapetalae</taxon>
        <taxon>rosids</taxon>
        <taxon>fabids</taxon>
        <taxon>Fabales</taxon>
        <taxon>Fabaceae</taxon>
        <taxon>Papilionoideae</taxon>
        <taxon>50 kb inversion clade</taxon>
        <taxon>NPAAA clade</taxon>
        <taxon>Hologalegina</taxon>
        <taxon>IRL clade</taxon>
        <taxon>Trifolieae</taxon>
        <taxon>Trifolium</taxon>
    </lineage>
</organism>
<dbReference type="Proteomes" id="UP000265520">
    <property type="component" value="Unassembled WGS sequence"/>
</dbReference>
<accession>A0A392RQ02</accession>
<name>A0A392RQ02_9FABA</name>
<feature type="non-terminal residue" evidence="1">
    <location>
        <position position="32"/>
    </location>
</feature>
<dbReference type="AlphaFoldDB" id="A0A392RQ02"/>
<dbReference type="EMBL" id="LXQA010255372">
    <property type="protein sequence ID" value="MCI38399.1"/>
    <property type="molecule type" value="Genomic_DNA"/>
</dbReference>
<sequence length="32" mass="3201">MQKTGFAAVAGAGRKTQGVVELKLLAVARGTA</sequence>
<proteinExistence type="predicted"/>